<dbReference type="InterPro" id="IPR025164">
    <property type="entry name" value="Toastrack_DUF4097"/>
</dbReference>
<reference evidence="2 3" key="1">
    <citation type="submission" date="2023-02" db="EMBL/GenBank/DDBJ databases">
        <title>Genome sequence of Mucilaginibacter jinjuensis strain KACC 16571.</title>
        <authorList>
            <person name="Kim S."/>
            <person name="Heo J."/>
            <person name="Kwon S.-W."/>
        </authorList>
    </citation>
    <scope>NUCLEOTIDE SEQUENCE [LARGE SCALE GENOMIC DNA]</scope>
    <source>
        <strain evidence="2 3">KACC 16571</strain>
    </source>
</reference>
<dbReference type="PANTHER" id="PTHR34094:SF1">
    <property type="entry name" value="PROTEIN FAM185A"/>
    <property type="match status" value="1"/>
</dbReference>
<dbReference type="PANTHER" id="PTHR34094">
    <property type="match status" value="1"/>
</dbReference>
<evidence type="ECO:0000313" key="3">
    <source>
        <dbReference type="Proteomes" id="UP001216139"/>
    </source>
</evidence>
<evidence type="ECO:0000313" key="2">
    <source>
        <dbReference type="EMBL" id="WCT10539.1"/>
    </source>
</evidence>
<gene>
    <name evidence="2" type="ORF">PQO05_17520</name>
</gene>
<keyword evidence="3" id="KW-1185">Reference proteome</keyword>
<accession>A0ABY7T2L1</accession>
<evidence type="ECO:0000259" key="1">
    <source>
        <dbReference type="Pfam" id="PF13349"/>
    </source>
</evidence>
<proteinExistence type="predicted"/>
<organism evidence="2 3">
    <name type="scientific">Mucilaginibacter jinjuensis</name>
    <dbReference type="NCBI Taxonomy" id="1176721"/>
    <lineage>
        <taxon>Bacteria</taxon>
        <taxon>Pseudomonadati</taxon>
        <taxon>Bacteroidota</taxon>
        <taxon>Sphingobacteriia</taxon>
        <taxon>Sphingobacteriales</taxon>
        <taxon>Sphingobacteriaceae</taxon>
        <taxon>Mucilaginibacter</taxon>
    </lineage>
</organism>
<protein>
    <submittedName>
        <fullName evidence="2">DUF4097 family beta strand repeat-containing protein</fullName>
    </submittedName>
</protein>
<dbReference type="Pfam" id="PF13349">
    <property type="entry name" value="DUF4097"/>
    <property type="match status" value="1"/>
</dbReference>
<dbReference type="RefSeq" id="WP_273628728.1">
    <property type="nucleotide sequence ID" value="NZ_CP117167.1"/>
</dbReference>
<feature type="domain" description="DUF4097" evidence="1">
    <location>
        <begin position="237"/>
        <end position="339"/>
    </location>
</feature>
<sequence>MKTPLITLVLIFVYSITFAQVNWTNEPLIQKQIKDPIRSVSVKTLAGNIAVIGTSDQPSIEVYVDAINEATSSKAELRRFVEQDYAIDMVVRDHQLMVSATCKYGDSNWKKAVSISFKIFVPRNVVCNLTSKTGSVSLVNLDGNQTFNTSGSVNLEKITGVIKGHTESGDINVSNAGSDIDLSTKSGDIVAMNCQGKVKLKTDEGGINLSRLKGTIDAETLAGNILSDEIDGTFNTQTTAGDITLKRMSCHLTATTVSGTINAELSKACKSIKLNATEGDANIILTSKDGFNLNCEGKSISGDMPKKFSGTNDGKKLSGAVFGGGVPVEVHAASGEVKVQFI</sequence>
<dbReference type="Proteomes" id="UP001216139">
    <property type="component" value="Chromosome"/>
</dbReference>
<dbReference type="EMBL" id="CP117167">
    <property type="protein sequence ID" value="WCT10539.1"/>
    <property type="molecule type" value="Genomic_DNA"/>
</dbReference>
<name>A0ABY7T2L1_9SPHI</name>